<proteinExistence type="predicted"/>
<evidence type="ECO:0000313" key="2">
    <source>
        <dbReference type="Proteomes" id="UP000663722"/>
    </source>
</evidence>
<dbReference type="KEGG" id="dmm:dnm_071450"/>
<reference evidence="1" key="1">
    <citation type="journal article" date="2021" name="Microb. Physiol.">
        <title>Proteogenomic Insights into the Physiology of Marine, Sulfate-Reducing, Filamentous Desulfonema limicola and Desulfonema magnum.</title>
        <authorList>
            <person name="Schnaars V."/>
            <person name="Wohlbrand L."/>
            <person name="Scheve S."/>
            <person name="Hinrichs C."/>
            <person name="Reinhardt R."/>
            <person name="Rabus R."/>
        </authorList>
    </citation>
    <scope>NUCLEOTIDE SEQUENCE</scope>
    <source>
        <strain evidence="1">4be13</strain>
    </source>
</reference>
<protein>
    <submittedName>
        <fullName evidence="1">Uncharacterized protein</fullName>
    </submittedName>
</protein>
<dbReference type="AlphaFoldDB" id="A0A975GRM5"/>
<sequence length="47" mass="5683">MNIPLYILCDIHNKPYKFLLNGLKKYKRKKECQTYSLATHILTRKSR</sequence>
<organism evidence="1 2">
    <name type="scientific">Desulfonema magnum</name>
    <dbReference type="NCBI Taxonomy" id="45655"/>
    <lineage>
        <taxon>Bacteria</taxon>
        <taxon>Pseudomonadati</taxon>
        <taxon>Thermodesulfobacteriota</taxon>
        <taxon>Desulfobacteria</taxon>
        <taxon>Desulfobacterales</taxon>
        <taxon>Desulfococcaceae</taxon>
        <taxon>Desulfonema</taxon>
    </lineage>
</organism>
<accession>A0A975GRM5</accession>
<name>A0A975GRM5_9BACT</name>
<evidence type="ECO:0000313" key="1">
    <source>
        <dbReference type="EMBL" id="QTA91080.1"/>
    </source>
</evidence>
<gene>
    <name evidence="1" type="ORF">dnm_071450</name>
</gene>
<dbReference type="Proteomes" id="UP000663722">
    <property type="component" value="Chromosome"/>
</dbReference>
<keyword evidence="2" id="KW-1185">Reference proteome</keyword>
<dbReference type="EMBL" id="CP061800">
    <property type="protein sequence ID" value="QTA91080.1"/>
    <property type="molecule type" value="Genomic_DNA"/>
</dbReference>